<dbReference type="RefSeq" id="WP_090409097.1">
    <property type="nucleotide sequence ID" value="NZ_FNDQ01000014.1"/>
</dbReference>
<protein>
    <submittedName>
        <fullName evidence="1">Lipocalin-like domain-containing protein</fullName>
    </submittedName>
</protein>
<dbReference type="EMBL" id="FNDQ01000014">
    <property type="protein sequence ID" value="SDH76437.1"/>
    <property type="molecule type" value="Genomic_DNA"/>
</dbReference>
<accession>A0A1G8F2X9</accession>
<name>A0A1G8F2X9_9FLAO</name>
<reference evidence="2" key="1">
    <citation type="submission" date="2016-10" db="EMBL/GenBank/DDBJ databases">
        <authorList>
            <person name="Varghese N."/>
            <person name="Submissions S."/>
        </authorList>
    </citation>
    <scope>NUCLEOTIDE SEQUENCE [LARGE SCALE GENOMIC DNA]</scope>
    <source>
        <strain evidence="2">DSM 23313</strain>
    </source>
</reference>
<organism evidence="1 2">
    <name type="scientific">Myroides phaeus</name>
    <dbReference type="NCBI Taxonomy" id="702745"/>
    <lineage>
        <taxon>Bacteria</taxon>
        <taxon>Pseudomonadati</taxon>
        <taxon>Bacteroidota</taxon>
        <taxon>Flavobacteriia</taxon>
        <taxon>Flavobacteriales</taxon>
        <taxon>Flavobacteriaceae</taxon>
        <taxon>Myroides</taxon>
    </lineage>
</organism>
<dbReference type="STRING" id="702745.SAMN05421818_11414"/>
<dbReference type="Proteomes" id="UP000243588">
    <property type="component" value="Unassembled WGS sequence"/>
</dbReference>
<keyword evidence="2" id="KW-1185">Reference proteome</keyword>
<dbReference type="PROSITE" id="PS51257">
    <property type="entry name" value="PROKAR_LIPOPROTEIN"/>
    <property type="match status" value="1"/>
</dbReference>
<dbReference type="AlphaFoldDB" id="A0A1G8F2X9"/>
<proteinExistence type="predicted"/>
<gene>
    <name evidence="1" type="ORF">SAMN05421818_11414</name>
</gene>
<sequence>MKKVLLFGAVALAMASCKPTMDTKSQVGIKGNWTLTNIKHIGGEFVKVNSFNIADSQCFIGSQWKFVSNNNSGNVALTQGGNCPSFESSFKWTVTPNGSFEFKFVDEGVKAKHVTTGYSMQVRNQTANSFELVDKFYAGGQTYDVTYHFEKN</sequence>
<evidence type="ECO:0000313" key="2">
    <source>
        <dbReference type="Proteomes" id="UP000243588"/>
    </source>
</evidence>
<evidence type="ECO:0000313" key="1">
    <source>
        <dbReference type="EMBL" id="SDH76437.1"/>
    </source>
</evidence>